<dbReference type="RefSeq" id="XP_067716346.1">
    <property type="nucleotide sequence ID" value="XM_067860245.1"/>
</dbReference>
<protein>
    <submittedName>
        <fullName evidence="1">Uncharacterized protein</fullName>
    </submittedName>
</protein>
<dbReference type="GeneID" id="94195758"/>
<gene>
    <name evidence="1" type="ORF">BcabD6B2_37120</name>
</gene>
<proteinExistence type="predicted"/>
<reference evidence="1 2" key="1">
    <citation type="submission" date="2021-06" db="EMBL/GenBank/DDBJ databases">
        <title>Genome sequence of Babesia caballi.</title>
        <authorList>
            <person name="Yamagishi J."/>
            <person name="Kidaka T."/>
            <person name="Ochi A."/>
        </authorList>
    </citation>
    <scope>NUCLEOTIDE SEQUENCE [LARGE SCALE GENOMIC DNA]</scope>
    <source>
        <strain evidence="1">USDA-D6B2</strain>
    </source>
</reference>
<accession>A0AAV4LWT8</accession>
<keyword evidence="2" id="KW-1185">Reference proteome</keyword>
<evidence type="ECO:0000313" key="2">
    <source>
        <dbReference type="Proteomes" id="UP001497744"/>
    </source>
</evidence>
<dbReference type="AlphaFoldDB" id="A0AAV4LWT8"/>
<evidence type="ECO:0000313" key="1">
    <source>
        <dbReference type="EMBL" id="GIX64277.1"/>
    </source>
</evidence>
<dbReference type="EMBL" id="BPLF01000003">
    <property type="protein sequence ID" value="GIX64277.1"/>
    <property type="molecule type" value="Genomic_DNA"/>
</dbReference>
<dbReference type="Proteomes" id="UP001497744">
    <property type="component" value="Unassembled WGS sequence"/>
</dbReference>
<name>A0AAV4LWT8_BABCB</name>
<comment type="caution">
    <text evidence="1">The sequence shown here is derived from an EMBL/GenBank/DDBJ whole genome shotgun (WGS) entry which is preliminary data.</text>
</comment>
<organism evidence="1 2">
    <name type="scientific">Babesia caballi</name>
    <dbReference type="NCBI Taxonomy" id="5871"/>
    <lineage>
        <taxon>Eukaryota</taxon>
        <taxon>Sar</taxon>
        <taxon>Alveolata</taxon>
        <taxon>Apicomplexa</taxon>
        <taxon>Aconoidasida</taxon>
        <taxon>Piroplasmida</taxon>
        <taxon>Babesiidae</taxon>
        <taxon>Babesia</taxon>
    </lineage>
</organism>
<sequence length="218" mass="23932">MYLLDGGCFMALSDSLVAADLRSVEEFTRMDLLARSGLLTDANLIDVCVIERTRAGLWYVYAMIESSGCEIDDNRVAGLVCISEGEFEPARVSTDFINALPWQEVPRDETKWHTNQVQVRCGTVGLLCMESIRRCARTYGLAAEDHEAFSAFIRGWANAMCQATTTTSKICLSNMPNGPIGAVSSVGICDSGRYSCHVLKDELTGEVSGFKMLFPSEE</sequence>